<name>A0A174Z5A0_9FIRM</name>
<evidence type="ECO:0000313" key="1">
    <source>
        <dbReference type="EMBL" id="CUQ82613.1"/>
    </source>
</evidence>
<evidence type="ECO:0000313" key="2">
    <source>
        <dbReference type="Proteomes" id="UP000095780"/>
    </source>
</evidence>
<organism evidence="1 2">
    <name type="scientific">Lachnospira eligens</name>
    <dbReference type="NCBI Taxonomy" id="39485"/>
    <lineage>
        <taxon>Bacteria</taxon>
        <taxon>Bacillati</taxon>
        <taxon>Bacillota</taxon>
        <taxon>Clostridia</taxon>
        <taxon>Lachnospirales</taxon>
        <taxon>Lachnospiraceae</taxon>
        <taxon>Lachnospira</taxon>
    </lineage>
</organism>
<reference evidence="1 2" key="1">
    <citation type="submission" date="2015-09" db="EMBL/GenBank/DDBJ databases">
        <authorList>
            <consortium name="Pathogen Informatics"/>
        </authorList>
    </citation>
    <scope>NUCLEOTIDE SEQUENCE [LARGE SCALE GENOMIC DNA]</scope>
    <source>
        <strain evidence="1 2">2789STDY5834878</strain>
    </source>
</reference>
<dbReference type="Proteomes" id="UP000095780">
    <property type="component" value="Unassembled WGS sequence"/>
</dbReference>
<dbReference type="AlphaFoldDB" id="A0A174Z5A0"/>
<accession>A0A174Z5A0</accession>
<sequence>MKKKEINEIMAHVAALSDEKFEEEYYTAVDNCLGSQVDTMIERGYDSVDIIEREKHEKYLSEYADMLGYLCEKRNIKLWGDK</sequence>
<gene>
    <name evidence="1" type="ORF">ERS852492_00997</name>
</gene>
<protein>
    <submittedName>
        <fullName evidence="1">Uncharacterized protein</fullName>
    </submittedName>
</protein>
<dbReference type="RefSeq" id="WP_055286429.1">
    <property type="nucleotide sequence ID" value="NZ_CABIXW010000003.1"/>
</dbReference>
<proteinExistence type="predicted"/>
<dbReference type="EMBL" id="CZBV01000003">
    <property type="protein sequence ID" value="CUQ82613.1"/>
    <property type="molecule type" value="Genomic_DNA"/>
</dbReference>